<evidence type="ECO:0000313" key="2">
    <source>
        <dbReference type="EMBL" id="RDY01910.1"/>
    </source>
</evidence>
<gene>
    <name evidence="2" type="ORF">CR513_14693</name>
</gene>
<accession>A0A371HGK7</accession>
<evidence type="ECO:0000256" key="1">
    <source>
        <dbReference type="SAM" id="MobiDB-lite"/>
    </source>
</evidence>
<protein>
    <submittedName>
        <fullName evidence="2">Uncharacterized protein</fullName>
    </submittedName>
</protein>
<reference evidence="2" key="1">
    <citation type="submission" date="2018-05" db="EMBL/GenBank/DDBJ databases">
        <title>Draft genome of Mucuna pruriens seed.</title>
        <authorList>
            <person name="Nnadi N.E."/>
            <person name="Vos R."/>
            <person name="Hasami M.H."/>
            <person name="Devisetty U.K."/>
            <person name="Aguiy J.C."/>
        </authorList>
    </citation>
    <scope>NUCLEOTIDE SEQUENCE [LARGE SCALE GENOMIC DNA]</scope>
    <source>
        <strain evidence="2">JCA_2017</strain>
    </source>
</reference>
<name>A0A371HGK7_MUCPR</name>
<dbReference type="EMBL" id="QJKJ01002652">
    <property type="protein sequence ID" value="RDY01910.1"/>
    <property type="molecule type" value="Genomic_DNA"/>
</dbReference>
<dbReference type="Proteomes" id="UP000257109">
    <property type="component" value="Unassembled WGS sequence"/>
</dbReference>
<feature type="compositionally biased region" description="Polar residues" evidence="1">
    <location>
        <begin position="141"/>
        <end position="151"/>
    </location>
</feature>
<comment type="caution">
    <text evidence="2">The sequence shown here is derived from an EMBL/GenBank/DDBJ whole genome shotgun (WGS) entry which is preliminary data.</text>
</comment>
<evidence type="ECO:0000313" key="3">
    <source>
        <dbReference type="Proteomes" id="UP000257109"/>
    </source>
</evidence>
<proteinExistence type="predicted"/>
<organism evidence="2 3">
    <name type="scientific">Mucuna pruriens</name>
    <name type="common">Velvet bean</name>
    <name type="synonym">Dolichos pruriens</name>
    <dbReference type="NCBI Taxonomy" id="157652"/>
    <lineage>
        <taxon>Eukaryota</taxon>
        <taxon>Viridiplantae</taxon>
        <taxon>Streptophyta</taxon>
        <taxon>Embryophyta</taxon>
        <taxon>Tracheophyta</taxon>
        <taxon>Spermatophyta</taxon>
        <taxon>Magnoliopsida</taxon>
        <taxon>eudicotyledons</taxon>
        <taxon>Gunneridae</taxon>
        <taxon>Pentapetalae</taxon>
        <taxon>rosids</taxon>
        <taxon>fabids</taxon>
        <taxon>Fabales</taxon>
        <taxon>Fabaceae</taxon>
        <taxon>Papilionoideae</taxon>
        <taxon>50 kb inversion clade</taxon>
        <taxon>NPAAA clade</taxon>
        <taxon>indigoferoid/millettioid clade</taxon>
        <taxon>Phaseoleae</taxon>
        <taxon>Mucuna</taxon>
    </lineage>
</organism>
<feature type="region of interest" description="Disordered" evidence="1">
    <location>
        <begin position="141"/>
        <end position="160"/>
    </location>
</feature>
<dbReference type="AlphaFoldDB" id="A0A371HGK7"/>
<keyword evidence="3" id="KW-1185">Reference proteome</keyword>
<sequence>MKPFRESYKFFKDHFFRVLDGRIRSSLLFGESRDPLFPLYWSDQPTFSVTVDRDNLEDCEEEFIEDLNQLPTLSYSKFITDKGYFIKDFVVLKMCSSRSTTPAVGGAVVEAFPLFMARPIEENVQSPPVVVVDSTKDSTLPTNAGVGNSSAKRVAEEGVLQSQEQPSKRMLMAGGEASGVVDFYFGLLGSGFDRGEADDGWTGVMASRPLSHSIGTLGTRLARAIELEFKSLAAQQQALVKENRKATTSLMKLSAEYAEA</sequence>
<feature type="non-terminal residue" evidence="2">
    <location>
        <position position="1"/>
    </location>
</feature>